<feature type="transmembrane region" description="Helical" evidence="14">
    <location>
        <begin position="361"/>
        <end position="379"/>
    </location>
</feature>
<evidence type="ECO:0000256" key="2">
    <source>
        <dbReference type="ARBA" id="ARBA00008627"/>
    </source>
</evidence>
<dbReference type="GO" id="GO:0046677">
    <property type="term" value="P:response to antibiotic"/>
    <property type="evidence" value="ECO:0007669"/>
    <property type="project" value="UniProtKB-KW"/>
</dbReference>
<feature type="transmembrane region" description="Helical" evidence="14">
    <location>
        <begin position="400"/>
        <end position="419"/>
    </location>
</feature>
<feature type="transmembrane region" description="Helical" evidence="14">
    <location>
        <begin position="61"/>
        <end position="81"/>
    </location>
</feature>
<dbReference type="Pfam" id="PF09924">
    <property type="entry name" value="LPG_synthase_C"/>
    <property type="match status" value="1"/>
</dbReference>
<feature type="transmembrane region" description="Helical" evidence="14">
    <location>
        <begin position="290"/>
        <end position="313"/>
    </location>
</feature>
<dbReference type="InterPro" id="IPR024320">
    <property type="entry name" value="LPG_synthase_C"/>
</dbReference>
<evidence type="ECO:0000256" key="6">
    <source>
        <dbReference type="ARBA" id="ARBA00022679"/>
    </source>
</evidence>
<dbReference type="SUPFAM" id="SSF55729">
    <property type="entry name" value="Acyl-CoA N-acyltransferases (Nat)"/>
    <property type="match status" value="1"/>
</dbReference>
<dbReference type="GO" id="GO:0005886">
    <property type="term" value="C:plasma membrane"/>
    <property type="evidence" value="ECO:0007669"/>
    <property type="project" value="UniProtKB-SubCell"/>
</dbReference>
<keyword evidence="5" id="KW-1003">Cell membrane</keyword>
<feature type="transmembrane region" description="Helical" evidence="14">
    <location>
        <begin position="172"/>
        <end position="190"/>
    </location>
</feature>
<dbReference type="AlphaFoldDB" id="A0A7X0VYC0"/>
<evidence type="ECO:0000256" key="5">
    <source>
        <dbReference type="ARBA" id="ARBA00022475"/>
    </source>
</evidence>
<keyword evidence="10 14" id="KW-0472">Membrane</keyword>
<feature type="transmembrane region" description="Helical" evidence="14">
    <location>
        <begin position="479"/>
        <end position="502"/>
    </location>
</feature>
<comment type="function">
    <text evidence="14">Catalyzes the transfer of a lysyl group from L-lysyl-tRNA(Lys) to membrane-bound phosphatidylglycerol (PG), which produces lysylphosphatidylglycerol (LPG), a major component of the bacterial membrane with a positive net charge. LPG synthesis contributes to bacterial virulence as it is involved in the resistance mechanism against cationic antimicrobial peptides (CAMP) produces by the host's immune system (defensins, cathelicidins) and by the competing microorganisms.</text>
</comment>
<evidence type="ECO:0000256" key="8">
    <source>
        <dbReference type="ARBA" id="ARBA00022989"/>
    </source>
</evidence>
<reference evidence="16 17" key="1">
    <citation type="submission" date="2020-08" db="EMBL/GenBank/DDBJ databases">
        <title>Cohnella phylogeny.</title>
        <authorList>
            <person name="Dunlap C."/>
        </authorList>
    </citation>
    <scope>NUCLEOTIDE SEQUENCE [LARGE SCALE GENOMIC DNA]</scope>
    <source>
        <strain evidence="16 17">CBP 2801</strain>
    </source>
</reference>
<keyword evidence="9 14" id="KW-0443">Lipid metabolism</keyword>
<comment type="catalytic activity">
    <reaction evidence="13 14">
        <text>L-lysyl-tRNA(Lys) + a 1,2-diacyl-sn-glycero-3-phospho-(1'-sn-glycerol) = a 1,2-diacyl-sn-glycero-3-phospho-1'-(3'-O-L-lysyl)-sn-glycerol + tRNA(Lys)</text>
        <dbReference type="Rhea" id="RHEA:10668"/>
        <dbReference type="Rhea" id="RHEA-COMP:9696"/>
        <dbReference type="Rhea" id="RHEA-COMP:9697"/>
        <dbReference type="ChEBI" id="CHEBI:64716"/>
        <dbReference type="ChEBI" id="CHEBI:75792"/>
        <dbReference type="ChEBI" id="CHEBI:78442"/>
        <dbReference type="ChEBI" id="CHEBI:78529"/>
        <dbReference type="EC" id="2.3.2.3"/>
    </reaction>
</comment>
<comment type="subcellular location">
    <subcellularLocation>
        <location evidence="1 14">Cell membrane</location>
        <topology evidence="1 14">Multi-pass membrane protein</topology>
    </subcellularLocation>
</comment>
<evidence type="ECO:0000256" key="4">
    <source>
        <dbReference type="ARBA" id="ARBA00021546"/>
    </source>
</evidence>
<comment type="caution">
    <text evidence="16">The sequence shown here is derived from an EMBL/GenBank/DDBJ whole genome shotgun (WGS) entry which is preliminary data.</text>
</comment>
<dbReference type="NCBIfam" id="TIGR00374">
    <property type="entry name" value="flippase-like domain"/>
    <property type="match status" value="1"/>
</dbReference>
<evidence type="ECO:0000256" key="3">
    <source>
        <dbReference type="ARBA" id="ARBA00012014"/>
    </source>
</evidence>
<dbReference type="Proteomes" id="UP000564644">
    <property type="component" value="Unassembled WGS sequence"/>
</dbReference>
<dbReference type="NCBIfam" id="NF033480">
    <property type="entry name" value="bifunc_MprF"/>
    <property type="match status" value="1"/>
</dbReference>
<evidence type="ECO:0000256" key="10">
    <source>
        <dbReference type="ARBA" id="ARBA00023136"/>
    </source>
</evidence>
<keyword evidence="17" id="KW-1185">Reference proteome</keyword>
<evidence type="ECO:0000313" key="16">
    <source>
        <dbReference type="EMBL" id="MBB6734545.1"/>
    </source>
</evidence>
<keyword evidence="11 14" id="KW-0046">Antibiotic resistance</keyword>
<name>A0A7X0VYC0_9BACL</name>
<dbReference type="InterPro" id="IPR051211">
    <property type="entry name" value="PG_lysyltransferase"/>
</dbReference>
<feature type="transmembrane region" description="Helical" evidence="14">
    <location>
        <begin position="20"/>
        <end position="37"/>
    </location>
</feature>
<evidence type="ECO:0000256" key="13">
    <source>
        <dbReference type="ARBA" id="ARBA00047540"/>
    </source>
</evidence>
<comment type="similarity">
    <text evidence="2 14">Belongs to the LPG synthase family.</text>
</comment>
<feature type="transmembrane region" description="Helical" evidence="14">
    <location>
        <begin position="211"/>
        <end position="233"/>
    </location>
</feature>
<evidence type="ECO:0000256" key="12">
    <source>
        <dbReference type="ARBA" id="ARBA00031899"/>
    </source>
</evidence>
<evidence type="ECO:0000256" key="14">
    <source>
        <dbReference type="RuleBase" id="RU363042"/>
    </source>
</evidence>
<evidence type="ECO:0000259" key="15">
    <source>
        <dbReference type="Pfam" id="PF09924"/>
    </source>
</evidence>
<evidence type="ECO:0000313" key="17">
    <source>
        <dbReference type="Proteomes" id="UP000564644"/>
    </source>
</evidence>
<evidence type="ECO:0000256" key="9">
    <source>
        <dbReference type="ARBA" id="ARBA00023098"/>
    </source>
</evidence>
<keyword evidence="7 14" id="KW-0812">Transmembrane</keyword>
<keyword evidence="6 14" id="KW-0808">Transferase</keyword>
<dbReference type="GO" id="GO:0055091">
    <property type="term" value="P:phospholipid homeostasis"/>
    <property type="evidence" value="ECO:0007669"/>
    <property type="project" value="TreeGrafter"/>
</dbReference>
<dbReference type="InterPro" id="IPR022791">
    <property type="entry name" value="L-PG_synthase/AglD"/>
</dbReference>
<evidence type="ECO:0000256" key="11">
    <source>
        <dbReference type="ARBA" id="ARBA00023251"/>
    </source>
</evidence>
<accession>A0A7X0VYC0</accession>
<dbReference type="PANTHER" id="PTHR34697:SF2">
    <property type="entry name" value="PHOSPHATIDYLGLYCEROL LYSYLTRANSFERASE"/>
    <property type="match status" value="1"/>
</dbReference>
<sequence length="883" mass="100688">MRMRKWKIVRAAASLYRIRLLRLLIPAAAIGLIFWEAQKELRHIDFGRALHLFRRLPFEDWIVLLGVSLAAVASMSAYDFLIRRLYRLPLRLADTFRYGWIANTTNNIAGFAGLTGAGLRMLLYRNRQIPPEKLVRAVAYLSPLTMTGLSVLAWIGLLGIIPLRAGFPAHSWQFAAAWAVALYLPVFAVFQRTSWFAKWFRRDGERLSWRMIGYGIAASFAEWACAGIAFWWIARTVLPAPVSMGNALSIYTVSAVAGLISLVPGGIGGFDITALLGFQRFGFDPNLAAAVLITFRLFYYFVPWFIGLIMAAVEFSGNRYQREEKEETEDENAFNAWQRWWNWPGRIGVIGELGAWSLGKLVFLSGIVLLLSAATPGLWRRLHVAEEILSIPLMRLSLQLSVIVGILLVVLSRGISLRIKRAYQWTLLLMVAGAIFTFVKAFDFEEAIFLLIVAFLLWLSRERFYRVGVPVSREQIAKWGLATFLLVWIYDLIAANTHAGIIRHLPPNANIRWFFTPQEQRITIILGLGIAWLILSMLWMLRPVRLEDHGASLEQRRKLQAFLKDHRGNLLTHMLLAGDKSFYWAADDQVLISYAKIRNKLVVLGDPIGEPEFVSIAVQEFQRYADQYALKVVFYQVAPEYLPIYHENGCRFFKLGEEAIVPLSAFTLSGKRNTNLRTVKNRFEREEFRFEVLSPPFDSALIETLGRISAAWLKKRHEKGFSLGWFDKPYLQLAPIATLTDGAGNIIAFATLAPGYDEGTTISVDLMRHLPDTPNGTMDMLFLSLLEWAKQNGYDRFNLGMAPLSSVGQRQGAMREEKLARIVFQYGGYWYGFEGLRKYKQKFSPDWEPRYLAYPRGVYLPTLLLELVRLISRRPKVPAERKS</sequence>
<gene>
    <name evidence="14 16" type="primary">mprF</name>
    <name evidence="16" type="ORF">H7C18_26820</name>
</gene>
<evidence type="ECO:0000256" key="7">
    <source>
        <dbReference type="ARBA" id="ARBA00022692"/>
    </source>
</evidence>
<feature type="transmembrane region" description="Helical" evidence="14">
    <location>
        <begin position="522"/>
        <end position="541"/>
    </location>
</feature>
<proteinExistence type="inferred from homology"/>
<dbReference type="GO" id="GO:0050071">
    <property type="term" value="F:phosphatidylglycerol lysyltransferase activity"/>
    <property type="evidence" value="ECO:0007669"/>
    <property type="project" value="UniProtKB-EC"/>
</dbReference>
<dbReference type="EC" id="2.3.2.3" evidence="3 14"/>
<dbReference type="Pfam" id="PF03706">
    <property type="entry name" value="LPG_synthase_TM"/>
    <property type="match status" value="1"/>
</dbReference>
<dbReference type="PANTHER" id="PTHR34697">
    <property type="entry name" value="PHOSPHATIDYLGLYCEROL LYSYLTRANSFERASE"/>
    <property type="match status" value="1"/>
</dbReference>
<evidence type="ECO:0000256" key="1">
    <source>
        <dbReference type="ARBA" id="ARBA00004651"/>
    </source>
</evidence>
<feature type="transmembrane region" description="Helical" evidence="14">
    <location>
        <begin position="425"/>
        <end position="458"/>
    </location>
</feature>
<feature type="transmembrane region" description="Helical" evidence="14">
    <location>
        <begin position="253"/>
        <end position="278"/>
    </location>
</feature>
<dbReference type="EMBL" id="JACJVO010000033">
    <property type="protein sequence ID" value="MBB6734545.1"/>
    <property type="molecule type" value="Genomic_DNA"/>
</dbReference>
<feature type="transmembrane region" description="Helical" evidence="14">
    <location>
        <begin position="137"/>
        <end position="160"/>
    </location>
</feature>
<dbReference type="GO" id="GO:0006629">
    <property type="term" value="P:lipid metabolic process"/>
    <property type="evidence" value="ECO:0007669"/>
    <property type="project" value="UniProtKB-KW"/>
</dbReference>
<keyword evidence="8 14" id="KW-1133">Transmembrane helix</keyword>
<feature type="domain" description="Phosphatidylglycerol lysyltransferase C-terminal" evidence="15">
    <location>
        <begin position="563"/>
        <end position="854"/>
    </location>
</feature>
<protein>
    <recommendedName>
        <fullName evidence="4 14">Phosphatidylglycerol lysyltransferase</fullName>
        <ecNumber evidence="3 14">2.3.2.3</ecNumber>
    </recommendedName>
    <alternativeName>
        <fullName evidence="12 14">Lysylphosphatidylglycerol synthase</fullName>
    </alternativeName>
</protein>
<organism evidence="16 17">
    <name type="scientific">Cohnella zeiphila</name>
    <dbReference type="NCBI Taxonomy" id="2761120"/>
    <lineage>
        <taxon>Bacteria</taxon>
        <taxon>Bacillati</taxon>
        <taxon>Bacillota</taxon>
        <taxon>Bacilli</taxon>
        <taxon>Bacillales</taxon>
        <taxon>Paenibacillaceae</taxon>
        <taxon>Cohnella</taxon>
    </lineage>
</organism>
<dbReference type="InterPro" id="IPR016181">
    <property type="entry name" value="Acyl_CoA_acyltransferase"/>
</dbReference>